<reference evidence="2" key="1">
    <citation type="submission" date="2010-08" db="EMBL/GenBank/DDBJ databases">
        <authorList>
            <consortium name="Caenorhabditis japonica Sequencing Consortium"/>
            <person name="Wilson R.K."/>
        </authorList>
    </citation>
    <scope>NUCLEOTIDE SEQUENCE [LARGE SCALE GENOMIC DNA]</scope>
    <source>
        <strain evidence="2">DF5081</strain>
    </source>
</reference>
<dbReference type="EnsemblMetazoa" id="CJA35949.1">
    <property type="protein sequence ID" value="CJA35949.1"/>
    <property type="gene ID" value="WBGene00211796"/>
</dbReference>
<proteinExistence type="predicted"/>
<sequence length="72" mass="8270">MNFRAKRSSQLDFRTMMSFQHRSGLYYFARPPVRQCIQCGMVSCHPSLVASTVTLTFLEGFPPGTKYCWVAE</sequence>
<organism evidence="1 2">
    <name type="scientific">Caenorhabditis japonica</name>
    <dbReference type="NCBI Taxonomy" id="281687"/>
    <lineage>
        <taxon>Eukaryota</taxon>
        <taxon>Metazoa</taxon>
        <taxon>Ecdysozoa</taxon>
        <taxon>Nematoda</taxon>
        <taxon>Chromadorea</taxon>
        <taxon>Rhabditida</taxon>
        <taxon>Rhabditina</taxon>
        <taxon>Rhabditomorpha</taxon>
        <taxon>Rhabditoidea</taxon>
        <taxon>Rhabditidae</taxon>
        <taxon>Peloderinae</taxon>
        <taxon>Caenorhabditis</taxon>
    </lineage>
</organism>
<evidence type="ECO:0000313" key="2">
    <source>
        <dbReference type="Proteomes" id="UP000005237"/>
    </source>
</evidence>
<protein>
    <submittedName>
        <fullName evidence="1">Uncharacterized protein</fullName>
    </submittedName>
</protein>
<accession>A0A8R1IJ53</accession>
<name>A0A8R1IJ53_CAEJA</name>
<reference evidence="1" key="2">
    <citation type="submission" date="2022-06" db="UniProtKB">
        <authorList>
            <consortium name="EnsemblMetazoa"/>
        </authorList>
    </citation>
    <scope>IDENTIFICATION</scope>
    <source>
        <strain evidence="1">DF5081</strain>
    </source>
</reference>
<dbReference type="Proteomes" id="UP000005237">
    <property type="component" value="Unassembled WGS sequence"/>
</dbReference>
<evidence type="ECO:0000313" key="1">
    <source>
        <dbReference type="EnsemblMetazoa" id="CJA35949.1"/>
    </source>
</evidence>
<dbReference type="AlphaFoldDB" id="A0A8R1IJ53"/>
<keyword evidence="2" id="KW-1185">Reference proteome</keyword>